<comment type="caution">
    <text evidence="2">The sequence shown here is derived from an EMBL/GenBank/DDBJ whole genome shotgun (WGS) entry which is preliminary data.</text>
</comment>
<dbReference type="Proteomes" id="UP001201262">
    <property type="component" value="Unassembled WGS sequence"/>
</dbReference>
<keyword evidence="3" id="KW-1185">Reference proteome</keyword>
<dbReference type="SUPFAM" id="SSF51658">
    <property type="entry name" value="Xylose isomerase-like"/>
    <property type="match status" value="1"/>
</dbReference>
<evidence type="ECO:0000313" key="3">
    <source>
        <dbReference type="Proteomes" id="UP001201262"/>
    </source>
</evidence>
<organism evidence="2 3">
    <name type="scientific">Talaromyces proteolyticus</name>
    <dbReference type="NCBI Taxonomy" id="1131652"/>
    <lineage>
        <taxon>Eukaryota</taxon>
        <taxon>Fungi</taxon>
        <taxon>Dikarya</taxon>
        <taxon>Ascomycota</taxon>
        <taxon>Pezizomycotina</taxon>
        <taxon>Eurotiomycetes</taxon>
        <taxon>Eurotiomycetidae</taxon>
        <taxon>Eurotiales</taxon>
        <taxon>Trichocomaceae</taxon>
        <taxon>Talaromyces</taxon>
        <taxon>Talaromyces sect. Bacilispori</taxon>
    </lineage>
</organism>
<feature type="chain" id="PRO_5042131784" evidence="1">
    <location>
        <begin position="18"/>
        <end position="250"/>
    </location>
</feature>
<feature type="signal peptide" evidence="1">
    <location>
        <begin position="1"/>
        <end position="17"/>
    </location>
</feature>
<name>A0AAD4Q602_9EURO</name>
<gene>
    <name evidence="2" type="ORF">BGW36DRAFT_392865</name>
</gene>
<dbReference type="GeneID" id="70248032"/>
<dbReference type="InterPro" id="IPR036237">
    <property type="entry name" value="Xyl_isomerase-like_sf"/>
</dbReference>
<sequence>MPCRPAIASMSVGRAWTIIWLQPFLFYEGLLNRHEHELRIAKLKLWFKVIKIFDTDSIQIPTHFLQQGTLGDIVLTVMDQIEVTDLGLQETSPIVQRVNRPNSGCCLGTFNIAGRIWANRASSTGMISDNADGYLRVSLERLRNKIDIEKVFYVQVLARMSWSRNVRLFVYENDRVILNDLGFDGWESIELFSRTLSDPSKTVTRDHAQRGIAAWKRLKSELNLFITPKESLVGTSEIDHKILIGSMKPV</sequence>
<proteinExistence type="predicted"/>
<accession>A0AAD4Q602</accession>
<reference evidence="2" key="1">
    <citation type="submission" date="2021-12" db="EMBL/GenBank/DDBJ databases">
        <title>Convergent genome expansion in fungi linked to evolution of root-endophyte symbiosis.</title>
        <authorList>
            <consortium name="DOE Joint Genome Institute"/>
            <person name="Ke Y.-H."/>
            <person name="Bonito G."/>
            <person name="Liao H.-L."/>
            <person name="Looney B."/>
            <person name="Rojas-Flechas A."/>
            <person name="Nash J."/>
            <person name="Hameed K."/>
            <person name="Schadt C."/>
            <person name="Martin F."/>
            <person name="Crous P.W."/>
            <person name="Miettinen O."/>
            <person name="Magnuson J.K."/>
            <person name="Labbe J."/>
            <person name="Jacobson D."/>
            <person name="Doktycz M.J."/>
            <person name="Veneault-Fourrey C."/>
            <person name="Kuo A."/>
            <person name="Mondo S."/>
            <person name="Calhoun S."/>
            <person name="Riley R."/>
            <person name="Ohm R."/>
            <person name="LaButti K."/>
            <person name="Andreopoulos B."/>
            <person name="Pangilinan J."/>
            <person name="Nolan M."/>
            <person name="Tritt A."/>
            <person name="Clum A."/>
            <person name="Lipzen A."/>
            <person name="Daum C."/>
            <person name="Barry K."/>
            <person name="Grigoriev I.V."/>
            <person name="Vilgalys R."/>
        </authorList>
    </citation>
    <scope>NUCLEOTIDE SEQUENCE</scope>
    <source>
        <strain evidence="2">PMI_201</strain>
    </source>
</reference>
<evidence type="ECO:0000313" key="2">
    <source>
        <dbReference type="EMBL" id="KAH8705176.1"/>
    </source>
</evidence>
<dbReference type="AlphaFoldDB" id="A0AAD4Q602"/>
<dbReference type="EMBL" id="JAJTJA010000001">
    <property type="protein sequence ID" value="KAH8705176.1"/>
    <property type="molecule type" value="Genomic_DNA"/>
</dbReference>
<evidence type="ECO:0000256" key="1">
    <source>
        <dbReference type="SAM" id="SignalP"/>
    </source>
</evidence>
<keyword evidence="1" id="KW-0732">Signal</keyword>
<dbReference type="Gene3D" id="3.20.20.150">
    <property type="entry name" value="Divalent-metal-dependent TIM barrel enzymes"/>
    <property type="match status" value="1"/>
</dbReference>
<dbReference type="RefSeq" id="XP_046077797.1">
    <property type="nucleotide sequence ID" value="XM_046217745.1"/>
</dbReference>
<protein>
    <submittedName>
        <fullName evidence="2">Uncharacterized protein</fullName>
    </submittedName>
</protein>